<dbReference type="AlphaFoldDB" id="A0A391NYV3"/>
<proteinExistence type="predicted"/>
<gene>
    <name evidence="3" type="ORF">KIPB_013655</name>
</gene>
<evidence type="ECO:0000256" key="2">
    <source>
        <dbReference type="SAM" id="Phobius"/>
    </source>
</evidence>
<feature type="region of interest" description="Disordered" evidence="1">
    <location>
        <begin position="323"/>
        <end position="342"/>
    </location>
</feature>
<evidence type="ECO:0000313" key="3">
    <source>
        <dbReference type="EMBL" id="GCA64228.1"/>
    </source>
</evidence>
<feature type="transmembrane region" description="Helical" evidence="2">
    <location>
        <begin position="121"/>
        <end position="140"/>
    </location>
</feature>
<comment type="caution">
    <text evidence="3">The sequence shown here is derived from an EMBL/GenBank/DDBJ whole genome shotgun (WGS) entry which is preliminary data.</text>
</comment>
<keyword evidence="4" id="KW-1185">Reference proteome</keyword>
<organism evidence="3 4">
    <name type="scientific">Kipferlia bialata</name>
    <dbReference type="NCBI Taxonomy" id="797122"/>
    <lineage>
        <taxon>Eukaryota</taxon>
        <taxon>Metamonada</taxon>
        <taxon>Carpediemonas-like organisms</taxon>
        <taxon>Kipferlia</taxon>
    </lineage>
</organism>
<feature type="transmembrane region" description="Helical" evidence="2">
    <location>
        <begin position="169"/>
        <end position="187"/>
    </location>
</feature>
<keyword evidence="2" id="KW-0812">Transmembrane</keyword>
<reference evidence="3 4" key="1">
    <citation type="journal article" date="2018" name="PLoS ONE">
        <title>The draft genome of Kipferlia bialata reveals reductive genome evolution in fornicate parasites.</title>
        <authorList>
            <person name="Tanifuji G."/>
            <person name="Takabayashi S."/>
            <person name="Kume K."/>
            <person name="Takagi M."/>
            <person name="Nakayama T."/>
            <person name="Kamikawa R."/>
            <person name="Inagaki Y."/>
            <person name="Hashimoto T."/>
        </authorList>
    </citation>
    <scope>NUCLEOTIDE SEQUENCE [LARGE SCALE GENOMIC DNA]</scope>
    <source>
        <strain evidence="3">NY0173</strain>
    </source>
</reference>
<evidence type="ECO:0000256" key="1">
    <source>
        <dbReference type="SAM" id="MobiDB-lite"/>
    </source>
</evidence>
<protein>
    <submittedName>
        <fullName evidence="3">Uncharacterized protein</fullName>
    </submittedName>
</protein>
<feature type="transmembrane region" description="Helical" evidence="2">
    <location>
        <begin position="45"/>
        <end position="64"/>
    </location>
</feature>
<accession>A0A391NYV3</accession>
<dbReference type="EMBL" id="BDIP01006604">
    <property type="protein sequence ID" value="GCA64228.1"/>
    <property type="molecule type" value="Genomic_DNA"/>
</dbReference>
<feature type="compositionally biased region" description="Basic and acidic residues" evidence="1">
    <location>
        <begin position="324"/>
        <end position="333"/>
    </location>
</feature>
<name>A0A391NYV3_9EUKA</name>
<dbReference type="Proteomes" id="UP000265618">
    <property type="component" value="Unassembled WGS sequence"/>
</dbReference>
<feature type="non-terminal residue" evidence="3">
    <location>
        <position position="1"/>
    </location>
</feature>
<sequence>MYSDVSGVAFWFVNDNKLSFSPVMLPIVSACIGILLKMSMSMENANLTLILLSILMAAPAFSQLTAVMEPSVPTAIASPVSFLLSMHPSAVPELVHLAVVGTPLAYTLFVSCLLCESDDLVAFLLSVSVGVIIGSLIASHNPVHPVPFLPRPVLFIIGGILYGLPLDSYIHLAVGGLLLGAGTGLYLPSLFAPVTRRLRIAGPSSLEGLVGIYVAVALLGVSVGIVARYVYEVMDTDSLTDSLTDVLALSPGMLTLFFTLLPIHIRGPAPTTSNPEAVKARMLNRQLSFGSLLNEDSDIKREESESEVNPSKPEESVDWVVLSPHEKEAHEESQSQMEDAPVVDVDVVEPVDETPLSPPMPVSSIVDTHAVAVFTELSQSEE</sequence>
<evidence type="ECO:0000313" key="4">
    <source>
        <dbReference type="Proteomes" id="UP000265618"/>
    </source>
</evidence>
<keyword evidence="2" id="KW-1133">Transmembrane helix</keyword>
<feature type="transmembrane region" description="Helical" evidence="2">
    <location>
        <begin position="94"/>
        <end position="114"/>
    </location>
</feature>
<feature type="transmembrane region" description="Helical" evidence="2">
    <location>
        <begin position="208"/>
        <end position="231"/>
    </location>
</feature>
<keyword evidence="2" id="KW-0472">Membrane</keyword>
<feature type="transmembrane region" description="Helical" evidence="2">
    <location>
        <begin position="20"/>
        <end position="38"/>
    </location>
</feature>
<feature type="transmembrane region" description="Helical" evidence="2">
    <location>
        <begin position="243"/>
        <end position="263"/>
    </location>
</feature>
<feature type="region of interest" description="Disordered" evidence="1">
    <location>
        <begin position="298"/>
        <end position="317"/>
    </location>
</feature>